<sequence length="92" mass="10647">MRGVLKWQGCLFGHSGHLCVHLGDLFVDAHIFLREAESFFVLAGQVEMSVRASPFMHDYFFQSIIDWEHDAIPWPEPAEHVVLYGPWLDHIL</sequence>
<dbReference type="AlphaFoldDB" id="A0A8J6BNB0"/>
<dbReference type="EMBL" id="WNTK01006485">
    <property type="protein sequence ID" value="KAG9463558.1"/>
    <property type="molecule type" value="Genomic_DNA"/>
</dbReference>
<dbReference type="Proteomes" id="UP000770717">
    <property type="component" value="Unassembled WGS sequence"/>
</dbReference>
<protein>
    <submittedName>
        <fullName evidence="1">Uncharacterized protein</fullName>
    </submittedName>
</protein>
<keyword evidence="2" id="KW-1185">Reference proteome</keyword>
<evidence type="ECO:0000313" key="1">
    <source>
        <dbReference type="EMBL" id="KAG9463558.1"/>
    </source>
</evidence>
<gene>
    <name evidence="1" type="ORF">GDO78_021505</name>
</gene>
<accession>A0A8J6BNB0</accession>
<comment type="caution">
    <text evidence="1">The sequence shown here is derived from an EMBL/GenBank/DDBJ whole genome shotgun (WGS) entry which is preliminary data.</text>
</comment>
<organism evidence="1 2">
    <name type="scientific">Eleutherodactylus coqui</name>
    <name type="common">Puerto Rican coqui</name>
    <dbReference type="NCBI Taxonomy" id="57060"/>
    <lineage>
        <taxon>Eukaryota</taxon>
        <taxon>Metazoa</taxon>
        <taxon>Chordata</taxon>
        <taxon>Craniata</taxon>
        <taxon>Vertebrata</taxon>
        <taxon>Euteleostomi</taxon>
        <taxon>Amphibia</taxon>
        <taxon>Batrachia</taxon>
        <taxon>Anura</taxon>
        <taxon>Neobatrachia</taxon>
        <taxon>Hyloidea</taxon>
        <taxon>Eleutherodactylidae</taxon>
        <taxon>Eleutherodactylinae</taxon>
        <taxon>Eleutherodactylus</taxon>
        <taxon>Eleutherodactylus</taxon>
    </lineage>
</organism>
<reference evidence="1" key="1">
    <citation type="thesis" date="2020" institute="ProQuest LLC" country="789 East Eisenhower Parkway, Ann Arbor, MI, USA">
        <title>Comparative Genomics and Chromosome Evolution.</title>
        <authorList>
            <person name="Mudd A.B."/>
        </authorList>
    </citation>
    <scope>NUCLEOTIDE SEQUENCE</scope>
    <source>
        <strain evidence="1">HN-11 Male</strain>
        <tissue evidence="1">Kidney and liver</tissue>
    </source>
</reference>
<evidence type="ECO:0000313" key="2">
    <source>
        <dbReference type="Proteomes" id="UP000770717"/>
    </source>
</evidence>
<proteinExistence type="predicted"/>
<name>A0A8J6BNB0_ELECQ</name>